<dbReference type="Gene3D" id="3.60.15.10">
    <property type="entry name" value="Ribonuclease Z/Hydroxyacylglutathione hydrolase-like"/>
    <property type="match status" value="1"/>
</dbReference>
<organism evidence="1">
    <name type="scientific">hydrothermal vent metagenome</name>
    <dbReference type="NCBI Taxonomy" id="652676"/>
    <lineage>
        <taxon>unclassified sequences</taxon>
        <taxon>metagenomes</taxon>
        <taxon>ecological metagenomes</taxon>
    </lineage>
</organism>
<name>A0A3B0XKH1_9ZZZZ</name>
<proteinExistence type="predicted"/>
<evidence type="ECO:0000313" key="1">
    <source>
        <dbReference type="EMBL" id="VAW65170.1"/>
    </source>
</evidence>
<sequence length="39" mass="4310">LIASIKAKLLSLDDDFRFIPGHGPESVIGEERLNNPFLS</sequence>
<dbReference type="InterPro" id="IPR036866">
    <property type="entry name" value="RibonucZ/Hydroxyglut_hydro"/>
</dbReference>
<dbReference type="SUPFAM" id="SSF56281">
    <property type="entry name" value="Metallo-hydrolase/oxidoreductase"/>
    <property type="match status" value="1"/>
</dbReference>
<dbReference type="AlphaFoldDB" id="A0A3B0XKH1"/>
<gene>
    <name evidence="1" type="ORF">MNBD_GAMMA09-883</name>
</gene>
<feature type="non-terminal residue" evidence="1">
    <location>
        <position position="1"/>
    </location>
</feature>
<dbReference type="EMBL" id="UOFI01000063">
    <property type="protein sequence ID" value="VAW65170.1"/>
    <property type="molecule type" value="Genomic_DNA"/>
</dbReference>
<accession>A0A3B0XKH1</accession>
<protein>
    <submittedName>
        <fullName evidence="1">Hypothetical metal-binding enzyme, YcbL homolog</fullName>
    </submittedName>
</protein>
<reference evidence="1" key="1">
    <citation type="submission" date="2018-06" db="EMBL/GenBank/DDBJ databases">
        <authorList>
            <person name="Zhirakovskaya E."/>
        </authorList>
    </citation>
    <scope>NUCLEOTIDE SEQUENCE</scope>
</reference>